<dbReference type="AlphaFoldDB" id="A0A9D4SQR1"/>
<name>A0A9D4SQR1_RHISA</name>
<reference evidence="2" key="2">
    <citation type="submission" date="2021-09" db="EMBL/GenBank/DDBJ databases">
        <authorList>
            <person name="Jia N."/>
            <person name="Wang J."/>
            <person name="Shi W."/>
            <person name="Du L."/>
            <person name="Sun Y."/>
            <person name="Zhan W."/>
            <person name="Jiang J."/>
            <person name="Wang Q."/>
            <person name="Zhang B."/>
            <person name="Ji P."/>
            <person name="Sakyi L.B."/>
            <person name="Cui X."/>
            <person name="Yuan T."/>
            <person name="Jiang B."/>
            <person name="Yang W."/>
            <person name="Lam T.T.-Y."/>
            <person name="Chang Q."/>
            <person name="Ding S."/>
            <person name="Wang X."/>
            <person name="Zhu J."/>
            <person name="Ruan X."/>
            <person name="Zhao L."/>
            <person name="Wei J."/>
            <person name="Que T."/>
            <person name="Du C."/>
            <person name="Cheng J."/>
            <person name="Dai P."/>
            <person name="Han X."/>
            <person name="Huang E."/>
            <person name="Gao Y."/>
            <person name="Liu J."/>
            <person name="Shao H."/>
            <person name="Ye R."/>
            <person name="Li L."/>
            <person name="Wei W."/>
            <person name="Wang X."/>
            <person name="Wang C."/>
            <person name="Huo Q."/>
            <person name="Li W."/>
            <person name="Guo W."/>
            <person name="Chen H."/>
            <person name="Chen S."/>
            <person name="Zhou L."/>
            <person name="Zhou L."/>
            <person name="Ni X."/>
            <person name="Tian J."/>
            <person name="Zhou Y."/>
            <person name="Sheng Y."/>
            <person name="Liu T."/>
            <person name="Pan Y."/>
            <person name="Xia L."/>
            <person name="Li J."/>
            <person name="Zhao F."/>
            <person name="Cao W."/>
        </authorList>
    </citation>
    <scope>NUCLEOTIDE SEQUENCE</scope>
    <source>
        <strain evidence="2">Rsan-2018</strain>
        <tissue evidence="2">Larvae</tissue>
    </source>
</reference>
<keyword evidence="3" id="KW-1185">Reference proteome</keyword>
<dbReference type="VEuPathDB" id="VectorBase:RSAN_041906"/>
<accession>A0A9D4SQR1</accession>
<protein>
    <submittedName>
        <fullName evidence="2">Uncharacterized protein</fullName>
    </submittedName>
</protein>
<comment type="caution">
    <text evidence="2">The sequence shown here is derived from an EMBL/GenBank/DDBJ whole genome shotgun (WGS) entry which is preliminary data.</text>
</comment>
<gene>
    <name evidence="2" type="ORF">HPB52_012741</name>
</gene>
<sequence>MIVPSPKRPASGTPLDNTTQDAQHTHSMVHDPANHAPFAAADREFTKRFSDNPFGFACTVCERLWFTCDLRDAPARAMQYLRTMSNWTMATTVGKLPEFQQDDGNFEAYLERFEVFAAANDIVEDKKLHIFLTAIGEKAYVTLRS</sequence>
<evidence type="ECO:0000256" key="1">
    <source>
        <dbReference type="SAM" id="MobiDB-lite"/>
    </source>
</evidence>
<dbReference type="EMBL" id="JABSTV010001254">
    <property type="protein sequence ID" value="KAH7939457.1"/>
    <property type="molecule type" value="Genomic_DNA"/>
</dbReference>
<feature type="region of interest" description="Disordered" evidence="1">
    <location>
        <begin position="1"/>
        <end position="30"/>
    </location>
</feature>
<evidence type="ECO:0000313" key="2">
    <source>
        <dbReference type="EMBL" id="KAH7939457.1"/>
    </source>
</evidence>
<proteinExistence type="predicted"/>
<dbReference type="Proteomes" id="UP000821837">
    <property type="component" value="Chromosome 8"/>
</dbReference>
<organism evidence="2 3">
    <name type="scientific">Rhipicephalus sanguineus</name>
    <name type="common">Brown dog tick</name>
    <name type="synonym">Ixodes sanguineus</name>
    <dbReference type="NCBI Taxonomy" id="34632"/>
    <lineage>
        <taxon>Eukaryota</taxon>
        <taxon>Metazoa</taxon>
        <taxon>Ecdysozoa</taxon>
        <taxon>Arthropoda</taxon>
        <taxon>Chelicerata</taxon>
        <taxon>Arachnida</taxon>
        <taxon>Acari</taxon>
        <taxon>Parasitiformes</taxon>
        <taxon>Ixodida</taxon>
        <taxon>Ixodoidea</taxon>
        <taxon>Ixodidae</taxon>
        <taxon>Rhipicephalinae</taxon>
        <taxon>Rhipicephalus</taxon>
        <taxon>Rhipicephalus</taxon>
    </lineage>
</organism>
<evidence type="ECO:0000313" key="3">
    <source>
        <dbReference type="Proteomes" id="UP000821837"/>
    </source>
</evidence>
<reference evidence="2" key="1">
    <citation type="journal article" date="2020" name="Cell">
        <title>Large-Scale Comparative Analyses of Tick Genomes Elucidate Their Genetic Diversity and Vector Capacities.</title>
        <authorList>
            <consortium name="Tick Genome and Microbiome Consortium (TIGMIC)"/>
            <person name="Jia N."/>
            <person name="Wang J."/>
            <person name="Shi W."/>
            <person name="Du L."/>
            <person name="Sun Y."/>
            <person name="Zhan W."/>
            <person name="Jiang J.F."/>
            <person name="Wang Q."/>
            <person name="Zhang B."/>
            <person name="Ji P."/>
            <person name="Bell-Sakyi L."/>
            <person name="Cui X.M."/>
            <person name="Yuan T.T."/>
            <person name="Jiang B.G."/>
            <person name="Yang W.F."/>
            <person name="Lam T.T."/>
            <person name="Chang Q.C."/>
            <person name="Ding S.J."/>
            <person name="Wang X.J."/>
            <person name="Zhu J.G."/>
            <person name="Ruan X.D."/>
            <person name="Zhao L."/>
            <person name="Wei J.T."/>
            <person name="Ye R.Z."/>
            <person name="Que T.C."/>
            <person name="Du C.H."/>
            <person name="Zhou Y.H."/>
            <person name="Cheng J.X."/>
            <person name="Dai P.F."/>
            <person name="Guo W.B."/>
            <person name="Han X.H."/>
            <person name="Huang E.J."/>
            <person name="Li L.F."/>
            <person name="Wei W."/>
            <person name="Gao Y.C."/>
            <person name="Liu J.Z."/>
            <person name="Shao H.Z."/>
            <person name="Wang X."/>
            <person name="Wang C.C."/>
            <person name="Yang T.C."/>
            <person name="Huo Q.B."/>
            <person name="Li W."/>
            <person name="Chen H.Y."/>
            <person name="Chen S.E."/>
            <person name="Zhou L.G."/>
            <person name="Ni X.B."/>
            <person name="Tian J.H."/>
            <person name="Sheng Y."/>
            <person name="Liu T."/>
            <person name="Pan Y.S."/>
            <person name="Xia L.Y."/>
            <person name="Li J."/>
            <person name="Zhao F."/>
            <person name="Cao W.C."/>
        </authorList>
    </citation>
    <scope>NUCLEOTIDE SEQUENCE</scope>
    <source>
        <strain evidence="2">Rsan-2018</strain>
    </source>
</reference>
<feature type="compositionally biased region" description="Polar residues" evidence="1">
    <location>
        <begin position="14"/>
        <end position="26"/>
    </location>
</feature>